<organism evidence="4 5">
    <name type="scientific">Petrolisthes cinctipes</name>
    <name type="common">Flat porcelain crab</name>
    <dbReference type="NCBI Taxonomy" id="88211"/>
    <lineage>
        <taxon>Eukaryota</taxon>
        <taxon>Metazoa</taxon>
        <taxon>Ecdysozoa</taxon>
        <taxon>Arthropoda</taxon>
        <taxon>Crustacea</taxon>
        <taxon>Multicrustacea</taxon>
        <taxon>Malacostraca</taxon>
        <taxon>Eumalacostraca</taxon>
        <taxon>Eucarida</taxon>
        <taxon>Decapoda</taxon>
        <taxon>Pleocyemata</taxon>
        <taxon>Anomura</taxon>
        <taxon>Galatheoidea</taxon>
        <taxon>Porcellanidae</taxon>
        <taxon>Petrolisthes</taxon>
    </lineage>
</organism>
<dbReference type="EMBL" id="JAWQEG010008685">
    <property type="protein sequence ID" value="KAK3849831.1"/>
    <property type="molecule type" value="Genomic_DNA"/>
</dbReference>
<name>A0AAE1BFM6_PETCI</name>
<feature type="compositionally biased region" description="Polar residues" evidence="2">
    <location>
        <begin position="124"/>
        <end position="142"/>
    </location>
</feature>
<dbReference type="AlphaFoldDB" id="A0AAE1BFM6"/>
<evidence type="ECO:0000259" key="3">
    <source>
        <dbReference type="PROSITE" id="PS50097"/>
    </source>
</evidence>
<dbReference type="Pfam" id="PF00651">
    <property type="entry name" value="BTB"/>
    <property type="match status" value="1"/>
</dbReference>
<dbReference type="Gene3D" id="3.30.710.10">
    <property type="entry name" value="Potassium Channel Kv1.1, Chain A"/>
    <property type="match status" value="1"/>
</dbReference>
<evidence type="ECO:0000256" key="2">
    <source>
        <dbReference type="SAM" id="MobiDB-lite"/>
    </source>
</evidence>
<dbReference type="Proteomes" id="UP001286313">
    <property type="component" value="Unassembled WGS sequence"/>
</dbReference>
<feature type="compositionally biased region" description="Basic and acidic residues" evidence="2">
    <location>
        <begin position="171"/>
        <end position="186"/>
    </location>
</feature>
<sequence>MSEYCLRWNNHRPNLVTVFSELLTSEALVDVTLATDGHYIHAHKLVLSACSVYFKDLFGANPCKHPIVILKDIRIDDLKTVIDFIYRGEVNVAQDRLQDVLRTAESLRIKGLAENPRSFDDTTRYSTSSIPSQVTRQRSSLTDSREHSLSLEGDDENEPSTPPTNKRRKLIHDEGGDGVGDGRERSGGGGWQL</sequence>
<dbReference type="SMART" id="SM00225">
    <property type="entry name" value="BTB"/>
    <property type="match status" value="1"/>
</dbReference>
<gene>
    <name evidence="4" type="ORF">Pcinc_043429</name>
</gene>
<accession>A0AAE1BFM6</accession>
<dbReference type="CDD" id="cd18315">
    <property type="entry name" value="BTB_POZ_BAB-like"/>
    <property type="match status" value="1"/>
</dbReference>
<dbReference type="GO" id="GO:0006357">
    <property type="term" value="P:regulation of transcription by RNA polymerase II"/>
    <property type="evidence" value="ECO:0007669"/>
    <property type="project" value="TreeGrafter"/>
</dbReference>
<keyword evidence="1" id="KW-0539">Nucleus</keyword>
<dbReference type="GO" id="GO:0005634">
    <property type="term" value="C:nucleus"/>
    <property type="evidence" value="ECO:0007669"/>
    <property type="project" value="TreeGrafter"/>
</dbReference>
<keyword evidence="5" id="KW-1185">Reference proteome</keyword>
<reference evidence="4" key="1">
    <citation type="submission" date="2023-10" db="EMBL/GenBank/DDBJ databases">
        <title>Genome assemblies of two species of porcelain crab, Petrolisthes cinctipes and Petrolisthes manimaculis (Anomura: Porcellanidae).</title>
        <authorList>
            <person name="Angst P."/>
        </authorList>
    </citation>
    <scope>NUCLEOTIDE SEQUENCE</scope>
    <source>
        <strain evidence="4">PB745_01</strain>
        <tissue evidence="4">Gill</tissue>
    </source>
</reference>
<dbReference type="PANTHER" id="PTHR23110:SF81">
    <property type="entry name" value="BTB-PROTEIN-VII, ISOFORM F-RELATED"/>
    <property type="match status" value="1"/>
</dbReference>
<dbReference type="PROSITE" id="PS50097">
    <property type="entry name" value="BTB"/>
    <property type="match status" value="1"/>
</dbReference>
<feature type="region of interest" description="Disordered" evidence="2">
    <location>
        <begin position="118"/>
        <end position="193"/>
    </location>
</feature>
<evidence type="ECO:0000313" key="5">
    <source>
        <dbReference type="Proteomes" id="UP001286313"/>
    </source>
</evidence>
<feature type="domain" description="BTB" evidence="3">
    <location>
        <begin position="29"/>
        <end position="94"/>
    </location>
</feature>
<dbReference type="InterPro" id="IPR000210">
    <property type="entry name" value="BTB/POZ_dom"/>
</dbReference>
<dbReference type="PANTHER" id="PTHR23110">
    <property type="entry name" value="BTB DOMAIN TRANSCRIPTION FACTOR"/>
    <property type="match status" value="1"/>
</dbReference>
<dbReference type="InterPro" id="IPR051095">
    <property type="entry name" value="Dros_DevTransReg"/>
</dbReference>
<protein>
    <recommendedName>
        <fullName evidence="3">BTB domain-containing protein</fullName>
    </recommendedName>
</protein>
<proteinExistence type="predicted"/>
<comment type="caution">
    <text evidence="4">The sequence shown here is derived from an EMBL/GenBank/DDBJ whole genome shotgun (WGS) entry which is preliminary data.</text>
</comment>
<evidence type="ECO:0000313" key="4">
    <source>
        <dbReference type="EMBL" id="KAK3849831.1"/>
    </source>
</evidence>
<evidence type="ECO:0000256" key="1">
    <source>
        <dbReference type="ARBA" id="ARBA00023242"/>
    </source>
</evidence>
<dbReference type="InterPro" id="IPR011333">
    <property type="entry name" value="SKP1/BTB/POZ_sf"/>
</dbReference>
<dbReference type="SUPFAM" id="SSF54695">
    <property type="entry name" value="POZ domain"/>
    <property type="match status" value="1"/>
</dbReference>